<feature type="domain" description="B30.2/SPRY" evidence="1">
    <location>
        <begin position="1"/>
        <end position="126"/>
    </location>
</feature>
<dbReference type="InterPro" id="IPR043136">
    <property type="entry name" value="B30.2/SPRY_sf"/>
</dbReference>
<organism evidence="2 3">
    <name type="scientific">Crypturellus soui</name>
    <dbReference type="NCBI Taxonomy" id="458187"/>
    <lineage>
        <taxon>Eukaryota</taxon>
        <taxon>Metazoa</taxon>
        <taxon>Chordata</taxon>
        <taxon>Craniata</taxon>
        <taxon>Vertebrata</taxon>
        <taxon>Euteleostomi</taxon>
        <taxon>Archelosauria</taxon>
        <taxon>Archosauria</taxon>
        <taxon>Dinosauria</taxon>
        <taxon>Saurischia</taxon>
        <taxon>Theropoda</taxon>
        <taxon>Coelurosauria</taxon>
        <taxon>Aves</taxon>
        <taxon>Palaeognathae</taxon>
        <taxon>Tinamiformes</taxon>
        <taxon>Tinamidae</taxon>
        <taxon>Crypturellus</taxon>
    </lineage>
</organism>
<dbReference type="InterPro" id="IPR003879">
    <property type="entry name" value="Butyrophylin_SPRY"/>
</dbReference>
<evidence type="ECO:0000313" key="2">
    <source>
        <dbReference type="EMBL" id="NWI20212.1"/>
    </source>
</evidence>
<comment type="caution">
    <text evidence="2">The sequence shown here is derived from an EMBL/GenBank/DDBJ whole genome shotgun (WGS) entry which is preliminary data.</text>
</comment>
<dbReference type="PRINTS" id="PR01407">
    <property type="entry name" value="BUTYPHLNCDUF"/>
</dbReference>
<protein>
    <submittedName>
        <fullName evidence="2">TRI39 ligase</fullName>
    </submittedName>
</protein>
<dbReference type="InterPro" id="IPR050143">
    <property type="entry name" value="TRIM/RBCC"/>
</dbReference>
<dbReference type="GO" id="GO:0016874">
    <property type="term" value="F:ligase activity"/>
    <property type="evidence" value="ECO:0007669"/>
    <property type="project" value="UniProtKB-KW"/>
</dbReference>
<dbReference type="Proteomes" id="UP000545332">
    <property type="component" value="Unassembled WGS sequence"/>
</dbReference>
<dbReference type="InterPro" id="IPR006574">
    <property type="entry name" value="PRY"/>
</dbReference>
<dbReference type="InterPro" id="IPR001870">
    <property type="entry name" value="B30.2/SPRY"/>
</dbReference>
<dbReference type="PROSITE" id="PS50188">
    <property type="entry name" value="B302_SPRY"/>
    <property type="match status" value="1"/>
</dbReference>
<feature type="non-terminal residue" evidence="2">
    <location>
        <position position="126"/>
    </location>
</feature>
<keyword evidence="3" id="KW-1185">Reference proteome</keyword>
<dbReference type="SUPFAM" id="SSF49899">
    <property type="entry name" value="Concanavalin A-like lectins/glucanases"/>
    <property type="match status" value="1"/>
</dbReference>
<dbReference type="SMART" id="SM00589">
    <property type="entry name" value="PRY"/>
    <property type="match status" value="1"/>
</dbReference>
<dbReference type="InterPro" id="IPR013320">
    <property type="entry name" value="ConA-like_dom_sf"/>
</dbReference>
<proteinExistence type="predicted"/>
<dbReference type="AlphaFoldDB" id="A0A7K4KVB0"/>
<name>A0A7K4KVB0_9AVES</name>
<evidence type="ECO:0000259" key="1">
    <source>
        <dbReference type="PROSITE" id="PS50188"/>
    </source>
</evidence>
<dbReference type="PANTHER" id="PTHR24103">
    <property type="entry name" value="E3 UBIQUITIN-PROTEIN LIGASE TRIM"/>
    <property type="match status" value="1"/>
</dbReference>
<dbReference type="Gene3D" id="2.60.120.920">
    <property type="match status" value="1"/>
</dbReference>
<accession>A0A7K4KVB0</accession>
<dbReference type="Pfam" id="PF13765">
    <property type="entry name" value="PRY"/>
    <property type="match status" value="1"/>
</dbReference>
<dbReference type="EMBL" id="VWPX01018692">
    <property type="protein sequence ID" value="NWI20212.1"/>
    <property type="molecule type" value="Genomic_DNA"/>
</dbReference>
<evidence type="ECO:0000313" key="3">
    <source>
        <dbReference type="Proteomes" id="UP000545332"/>
    </source>
</evidence>
<dbReference type="InterPro" id="IPR003877">
    <property type="entry name" value="SPRY_dom"/>
</dbReference>
<reference evidence="2 3" key="1">
    <citation type="submission" date="2019-09" db="EMBL/GenBank/DDBJ databases">
        <title>Bird 10,000 Genomes (B10K) Project - Family phase.</title>
        <authorList>
            <person name="Zhang G."/>
        </authorList>
    </citation>
    <scope>NUCLEOTIDE SEQUENCE [LARGE SCALE GENOMIC DNA]</scope>
    <source>
        <strain evidence="2">B10K-MSB-42743</strain>
        <tissue evidence="2">Heart</tissue>
    </source>
</reference>
<sequence length="126" mass="14625">EVFLDPDTAHPQLVVSKDRRSVRWGETKQELPNRYERFEHLCCVLGREGFSEGRHCWEVEGEVGDEACWAIGVTDSLLDRKARIFPYPETWIWAVQQRKGKFEALTEPCTPLSLSPVPKRIWVVLD</sequence>
<gene>
    <name evidence="2" type="primary">Trim39_8</name>
    <name evidence="2" type="ORF">CRYSOU_R00747</name>
</gene>
<dbReference type="OrthoDB" id="9049620at2759"/>
<dbReference type="Pfam" id="PF00622">
    <property type="entry name" value="SPRY"/>
    <property type="match status" value="1"/>
</dbReference>
<keyword evidence="2" id="KW-0436">Ligase</keyword>
<feature type="non-terminal residue" evidence="2">
    <location>
        <position position="1"/>
    </location>
</feature>